<dbReference type="InterPro" id="IPR044066">
    <property type="entry name" value="TRIAD_supradom"/>
</dbReference>
<feature type="domain" description="RING-type" evidence="9">
    <location>
        <begin position="1"/>
        <end position="214"/>
    </location>
</feature>
<comment type="caution">
    <text evidence="10">The sequence shown here is derived from an EMBL/GenBank/DDBJ whole genome shotgun (WGS) entry which is preliminary data.</text>
</comment>
<protein>
    <recommendedName>
        <fullName evidence="9">RING-type domain-containing protein</fullName>
    </recommendedName>
</protein>
<keyword evidence="6" id="KW-0833">Ubl conjugation pathway</keyword>
<keyword evidence="5" id="KW-0863">Zinc-finger</keyword>
<dbReference type="PROSITE" id="PS51873">
    <property type="entry name" value="TRIAD"/>
    <property type="match status" value="1"/>
</dbReference>
<dbReference type="CDD" id="cd20339">
    <property type="entry name" value="BRcat_RBR_RNF216"/>
    <property type="match status" value="1"/>
</dbReference>
<dbReference type="AlphaFoldDB" id="A0A813JAM0"/>
<dbReference type="Pfam" id="PF26200">
    <property type="entry name" value="Rcat_RNF216"/>
    <property type="match status" value="1"/>
</dbReference>
<reference evidence="10" key="1">
    <citation type="submission" date="2021-02" db="EMBL/GenBank/DDBJ databases">
        <authorList>
            <person name="Dougan E. K."/>
            <person name="Rhodes N."/>
            <person name="Thang M."/>
            <person name="Chan C."/>
        </authorList>
    </citation>
    <scope>NUCLEOTIDE SEQUENCE</scope>
</reference>
<dbReference type="SUPFAM" id="SSF57850">
    <property type="entry name" value="RING/U-box"/>
    <property type="match status" value="2"/>
</dbReference>
<dbReference type="InterPro" id="IPR002867">
    <property type="entry name" value="IBR_dom"/>
</dbReference>
<evidence type="ECO:0000256" key="5">
    <source>
        <dbReference type="ARBA" id="ARBA00022771"/>
    </source>
</evidence>
<keyword evidence="4" id="KW-0677">Repeat</keyword>
<name>A0A813JAM0_POLGL</name>
<comment type="pathway">
    <text evidence="1">Protein modification; protein ubiquitination.</text>
</comment>
<evidence type="ECO:0000313" key="11">
    <source>
        <dbReference type="Proteomes" id="UP000626109"/>
    </source>
</evidence>
<dbReference type="PANTHER" id="PTHR22770">
    <property type="entry name" value="UBIQUITIN CONJUGATING ENZYME 7 INTERACTING PROTEIN-RELATED"/>
    <property type="match status" value="1"/>
</dbReference>
<dbReference type="GO" id="GO:0016740">
    <property type="term" value="F:transferase activity"/>
    <property type="evidence" value="ECO:0007669"/>
    <property type="project" value="UniProtKB-KW"/>
</dbReference>
<gene>
    <name evidence="10" type="ORF">PGLA2088_LOCUS19131</name>
</gene>
<evidence type="ECO:0000259" key="9">
    <source>
        <dbReference type="PROSITE" id="PS51873"/>
    </source>
</evidence>
<sequence length="247" mass="27117">MLNIREAAVNSSSSSSSSSDMAAPESSGGADAIDLSCTVLRCMNTSGCPGHYFETSLQKALPEKDYVRYTRRSAALQAAAAGLKDLVSCPACDYMVQMSDHSDGVVQCRDPACGIASCRWCREKDHRPLKCDEVEKDGEVKIRTFLEERMAEASLRRCPNPKCHKPYERTEGCNHIRCPCGTHSCYLCGQEMDKKRPYDHYKDGSQGGGINAQDSRCVVYGTPAWAQKSEAAIREEAEEARVPQGQS</sequence>
<dbReference type="GO" id="GO:0008270">
    <property type="term" value="F:zinc ion binding"/>
    <property type="evidence" value="ECO:0007669"/>
    <property type="project" value="UniProtKB-KW"/>
</dbReference>
<evidence type="ECO:0000256" key="3">
    <source>
        <dbReference type="ARBA" id="ARBA00022723"/>
    </source>
</evidence>
<keyword evidence="7" id="KW-0862">Zinc</keyword>
<dbReference type="PANTHER" id="PTHR22770:SF47">
    <property type="entry name" value="E3 UBIQUITIN-PROTEIN LIGASE RNF216"/>
    <property type="match status" value="1"/>
</dbReference>
<dbReference type="Pfam" id="PF01485">
    <property type="entry name" value="IBR"/>
    <property type="match status" value="1"/>
</dbReference>
<dbReference type="Proteomes" id="UP000626109">
    <property type="component" value="Unassembled WGS sequence"/>
</dbReference>
<keyword evidence="3" id="KW-0479">Metal-binding</keyword>
<proteinExistence type="predicted"/>
<evidence type="ECO:0000256" key="7">
    <source>
        <dbReference type="ARBA" id="ARBA00022833"/>
    </source>
</evidence>
<evidence type="ECO:0000256" key="2">
    <source>
        <dbReference type="ARBA" id="ARBA00022679"/>
    </source>
</evidence>
<dbReference type="EMBL" id="CAJNNW010024923">
    <property type="protein sequence ID" value="CAE8674833.1"/>
    <property type="molecule type" value="Genomic_DNA"/>
</dbReference>
<evidence type="ECO:0000256" key="8">
    <source>
        <dbReference type="SAM" id="MobiDB-lite"/>
    </source>
</evidence>
<organism evidence="10 11">
    <name type="scientific">Polarella glacialis</name>
    <name type="common">Dinoflagellate</name>
    <dbReference type="NCBI Taxonomy" id="89957"/>
    <lineage>
        <taxon>Eukaryota</taxon>
        <taxon>Sar</taxon>
        <taxon>Alveolata</taxon>
        <taxon>Dinophyceae</taxon>
        <taxon>Suessiales</taxon>
        <taxon>Suessiaceae</taxon>
        <taxon>Polarella</taxon>
    </lineage>
</organism>
<dbReference type="InterPro" id="IPR047545">
    <property type="entry name" value="BRcat_RBR_RNF216"/>
</dbReference>
<feature type="region of interest" description="Disordered" evidence="8">
    <location>
        <begin position="1"/>
        <end position="27"/>
    </location>
</feature>
<dbReference type="Gene3D" id="1.20.120.1750">
    <property type="match status" value="1"/>
</dbReference>
<dbReference type="SMART" id="SM00647">
    <property type="entry name" value="IBR"/>
    <property type="match status" value="2"/>
</dbReference>
<dbReference type="InterPro" id="IPR051628">
    <property type="entry name" value="LUBAC_E3_Ligases"/>
</dbReference>
<evidence type="ECO:0000313" key="10">
    <source>
        <dbReference type="EMBL" id="CAE8674833.1"/>
    </source>
</evidence>
<evidence type="ECO:0000256" key="4">
    <source>
        <dbReference type="ARBA" id="ARBA00022737"/>
    </source>
</evidence>
<keyword evidence="2" id="KW-0808">Transferase</keyword>
<evidence type="ECO:0000256" key="6">
    <source>
        <dbReference type="ARBA" id="ARBA00022786"/>
    </source>
</evidence>
<evidence type="ECO:0000256" key="1">
    <source>
        <dbReference type="ARBA" id="ARBA00004906"/>
    </source>
</evidence>
<accession>A0A813JAM0</accession>